<accession>A0AAW6WDS0</accession>
<reference evidence="2" key="2">
    <citation type="submission" date="2022-04" db="EMBL/GenBank/DDBJ databases">
        <authorList>
            <person name="Livingstone P.G."/>
        </authorList>
    </citation>
    <scope>NUCLEOTIDE SEQUENCE</scope>
    <source>
        <strain evidence="2">BRON_8</strain>
    </source>
</reference>
<feature type="transmembrane region" description="Helical" evidence="1">
    <location>
        <begin position="84"/>
        <end position="106"/>
    </location>
</feature>
<keyword evidence="3" id="KW-1185">Reference proteome</keyword>
<keyword evidence="1" id="KW-1133">Transmembrane helix</keyword>
<dbReference type="EMBL" id="JAMGTK010000026">
    <property type="protein sequence ID" value="MDK4512826.1"/>
    <property type="molecule type" value="Genomic_DNA"/>
</dbReference>
<evidence type="ECO:0008006" key="4">
    <source>
        <dbReference type="Google" id="ProtNLM"/>
    </source>
</evidence>
<keyword evidence="1" id="KW-0812">Transmembrane</keyword>
<name>A0AAW6WDS0_9FUSO</name>
<feature type="transmembrane region" description="Helical" evidence="1">
    <location>
        <begin position="50"/>
        <end position="78"/>
    </location>
</feature>
<evidence type="ECO:0000313" key="3">
    <source>
        <dbReference type="Proteomes" id="UP001173223"/>
    </source>
</evidence>
<protein>
    <recommendedName>
        <fullName evidence="4">Holin of 3TMs, for gene-transfer release</fullName>
    </recommendedName>
</protein>
<dbReference type="Proteomes" id="UP001173223">
    <property type="component" value="Unassembled WGS sequence"/>
</dbReference>
<dbReference type="AlphaFoldDB" id="A0AAW6WDS0"/>
<gene>
    <name evidence="2" type="ORF">MWG07_11260</name>
</gene>
<comment type="caution">
    <text evidence="2">The sequence shown here is derived from an EMBL/GenBank/DDBJ whole genome shotgun (WGS) entry which is preliminary data.</text>
</comment>
<keyword evidence="1" id="KW-0472">Membrane</keyword>
<reference evidence="2" key="1">
    <citation type="journal article" date="2022" name="Gene">
        <title>A genome-led study on the pathogenesis of Fusobacterium necrophorum infections.</title>
        <authorList>
            <person name="Thapa G."/>
            <person name="Jayal A."/>
            <person name="Sikazwe E."/>
            <person name="Perry T."/>
            <person name="Mohammed Al Balushi A."/>
            <person name="Livingstone P."/>
        </authorList>
    </citation>
    <scope>NUCLEOTIDE SEQUENCE</scope>
    <source>
        <strain evidence="2">BRON_8</strain>
    </source>
</reference>
<evidence type="ECO:0000313" key="2">
    <source>
        <dbReference type="EMBL" id="MDK4512826.1"/>
    </source>
</evidence>
<sequence>MNVNVQLLDEALKIVNKFVPDKNTQAELEKELRRLDVENMKVNKELFARVIPITFPVCVWIGCAYCAWGLFLSIFAFFKDHRYIFFEVNVPSFLMMTCGVFVTGLFGKKNVAEFFKGKNGGDKE</sequence>
<evidence type="ECO:0000256" key="1">
    <source>
        <dbReference type="SAM" id="Phobius"/>
    </source>
</evidence>
<dbReference type="RefSeq" id="WP_285049331.1">
    <property type="nucleotide sequence ID" value="NZ_JAMGTK010000026.1"/>
</dbReference>
<organism evidence="2 3">
    <name type="scientific">Fusobacterium necrophorum</name>
    <dbReference type="NCBI Taxonomy" id="859"/>
    <lineage>
        <taxon>Bacteria</taxon>
        <taxon>Fusobacteriati</taxon>
        <taxon>Fusobacteriota</taxon>
        <taxon>Fusobacteriia</taxon>
        <taxon>Fusobacteriales</taxon>
        <taxon>Fusobacteriaceae</taxon>
        <taxon>Fusobacterium</taxon>
    </lineage>
</organism>
<proteinExistence type="predicted"/>